<dbReference type="Gene3D" id="1.10.3210.10">
    <property type="entry name" value="Hypothetical protein af1432"/>
    <property type="match status" value="1"/>
</dbReference>
<dbReference type="InterPro" id="IPR006674">
    <property type="entry name" value="HD_domain"/>
</dbReference>
<evidence type="ECO:0000256" key="2">
    <source>
        <dbReference type="ARBA" id="ARBA00022801"/>
    </source>
</evidence>
<dbReference type="OrthoDB" id="9796032at2"/>
<accession>A0A5C4T262</accession>
<dbReference type="PANTHER" id="PTHR11845">
    <property type="entry name" value="5'-DEOXYNUCLEOTIDASE HDDC2"/>
    <property type="match status" value="1"/>
</dbReference>
<dbReference type="PANTHER" id="PTHR11845:SF13">
    <property type="entry name" value="5'-DEOXYNUCLEOTIDASE HDDC2"/>
    <property type="match status" value="1"/>
</dbReference>
<keyword evidence="1" id="KW-0479">Metal-binding</keyword>
<keyword evidence="2" id="KW-0378">Hydrolase</keyword>
<evidence type="ECO:0000313" key="5">
    <source>
        <dbReference type="Proteomes" id="UP000307943"/>
    </source>
</evidence>
<evidence type="ECO:0000256" key="1">
    <source>
        <dbReference type="ARBA" id="ARBA00022723"/>
    </source>
</evidence>
<feature type="domain" description="HD" evidence="3">
    <location>
        <begin position="1"/>
        <end position="164"/>
    </location>
</feature>
<dbReference type="GO" id="GO:0002953">
    <property type="term" value="F:5'-deoxynucleotidase activity"/>
    <property type="evidence" value="ECO:0007669"/>
    <property type="project" value="InterPro"/>
</dbReference>
<dbReference type="SUPFAM" id="SSF109604">
    <property type="entry name" value="HD-domain/PDEase-like"/>
    <property type="match status" value="1"/>
</dbReference>
<name>A0A5C4T262_9BACL</name>
<gene>
    <name evidence="4" type="ORF">FE784_27235</name>
</gene>
<dbReference type="AlphaFoldDB" id="A0A5C4T262"/>
<dbReference type="EMBL" id="VDCQ01000048">
    <property type="protein sequence ID" value="TNJ63134.1"/>
    <property type="molecule type" value="Genomic_DNA"/>
</dbReference>
<reference evidence="4 5" key="1">
    <citation type="submission" date="2019-05" db="EMBL/GenBank/DDBJ databases">
        <title>We sequenced the genome of Paenibacillus hemerocallicola KCTC 33185 for further insight into its adaptation and study the phylogeny of Paenibacillus.</title>
        <authorList>
            <person name="Narsing Rao M.P."/>
        </authorList>
    </citation>
    <scope>NUCLEOTIDE SEQUENCE [LARGE SCALE GENOMIC DNA]</scope>
    <source>
        <strain evidence="4 5">KCTC 33185</strain>
    </source>
</reference>
<sequence>MDKLKHIFRKSRLIRSERFENDAEHTWHLAVMAMLLAEHANEPDLNMLKVFKMLLIHDVVEIDAGDTFAYDDKGLEGKYERELAAANRLFGILPEDQRDECMQLWEEFEARDTGEAKFAVAVDRLQPLLINVQNEGQSWKEHGITSDRVLERNRHIGEGSTALWQYAEALIGKAVEQGILK</sequence>
<organism evidence="4 5">
    <name type="scientific">Paenibacillus hemerocallicola</name>
    <dbReference type="NCBI Taxonomy" id="1172614"/>
    <lineage>
        <taxon>Bacteria</taxon>
        <taxon>Bacillati</taxon>
        <taxon>Bacillota</taxon>
        <taxon>Bacilli</taxon>
        <taxon>Bacillales</taxon>
        <taxon>Paenibacillaceae</taxon>
        <taxon>Paenibacillus</taxon>
    </lineage>
</organism>
<protein>
    <submittedName>
        <fullName evidence="4">HD domain-containing protein</fullName>
    </submittedName>
</protein>
<dbReference type="GO" id="GO:0005737">
    <property type="term" value="C:cytoplasm"/>
    <property type="evidence" value="ECO:0007669"/>
    <property type="project" value="TreeGrafter"/>
</dbReference>
<dbReference type="GO" id="GO:0046872">
    <property type="term" value="F:metal ion binding"/>
    <property type="evidence" value="ECO:0007669"/>
    <property type="project" value="UniProtKB-KW"/>
</dbReference>
<evidence type="ECO:0000259" key="3">
    <source>
        <dbReference type="Pfam" id="PF13023"/>
    </source>
</evidence>
<comment type="caution">
    <text evidence="4">The sequence shown here is derived from an EMBL/GenBank/DDBJ whole genome shotgun (WGS) entry which is preliminary data.</text>
</comment>
<evidence type="ECO:0000313" key="4">
    <source>
        <dbReference type="EMBL" id="TNJ63134.1"/>
    </source>
</evidence>
<dbReference type="InterPro" id="IPR039356">
    <property type="entry name" value="YfbR/HDDC2"/>
</dbReference>
<dbReference type="Proteomes" id="UP000307943">
    <property type="component" value="Unassembled WGS sequence"/>
</dbReference>
<keyword evidence="5" id="KW-1185">Reference proteome</keyword>
<proteinExistence type="predicted"/>
<dbReference type="Pfam" id="PF13023">
    <property type="entry name" value="HD_3"/>
    <property type="match status" value="1"/>
</dbReference>